<dbReference type="Ensembl" id="ENSSSCT00065012107.1">
    <property type="protein sequence ID" value="ENSSSCP00065004946.1"/>
    <property type="gene ID" value="ENSSSCG00065009087.1"/>
</dbReference>
<reference evidence="1 2" key="1">
    <citation type="submission" date="2017-08" db="EMBL/GenBank/DDBJ databases">
        <title>USMARCv1.0.</title>
        <authorList>
            <person name="Hannum G.I."/>
            <person name="Koren S."/>
            <person name="Schroeder S.G."/>
            <person name="Chin S.C."/>
            <person name="Nonneman D.J."/>
            <person name="Becker S.A."/>
            <person name="Rosen B.D."/>
            <person name="Bickhart D.M."/>
            <person name="Putnam N.H."/>
            <person name="Green R.E."/>
            <person name="Tuggle C.K."/>
            <person name="Liu H."/>
            <person name="Rohrer G.A."/>
            <person name="Warr A."/>
            <person name="Hall R."/>
            <person name="Kim K."/>
            <person name="Hume D.A."/>
            <person name="Talbot R."/>
            <person name="Chow W."/>
            <person name="Howe K."/>
            <person name="Schwartz A.S."/>
            <person name="Watson M."/>
            <person name="Archibald A.L."/>
            <person name="Phillippy A.M."/>
            <person name="Smith T.P.L."/>
        </authorList>
    </citation>
    <scope>NUCLEOTIDE SEQUENCE [LARGE SCALE GENOMIC DNA]</scope>
</reference>
<dbReference type="Proteomes" id="UP000694725">
    <property type="component" value="Unplaced"/>
</dbReference>
<dbReference type="AlphaFoldDB" id="A0A4X1VVJ7"/>
<dbReference type="ExpressionAtlas" id="A0A4X1VVJ7">
    <property type="expression patterns" value="baseline"/>
</dbReference>
<dbReference type="Proteomes" id="UP000694570">
    <property type="component" value="Unplaced"/>
</dbReference>
<name>A0A4X1VVJ7_PIG</name>
<dbReference type="Proteomes" id="UP000694724">
    <property type="component" value="Unplaced"/>
</dbReference>
<dbReference type="Ensembl" id="ENSSSCT00030039111.1">
    <property type="protein sequence ID" value="ENSSSCP00030018000.1"/>
    <property type="gene ID" value="ENSSSCG00030027983.1"/>
</dbReference>
<dbReference type="Ensembl" id="ENSSSCT00060064188.1">
    <property type="protein sequence ID" value="ENSSSCP00060027527.1"/>
    <property type="gene ID" value="ENSSSCG00060047270.1"/>
</dbReference>
<accession>A0A4X1VVJ7</accession>
<dbReference type="Proteomes" id="UP000694726">
    <property type="component" value="Unplaced"/>
</dbReference>
<dbReference type="Proteomes" id="UP000694571">
    <property type="component" value="Unplaced"/>
</dbReference>
<organism evidence="1 2">
    <name type="scientific">Sus scrofa</name>
    <name type="common">Pig</name>
    <dbReference type="NCBI Taxonomy" id="9823"/>
    <lineage>
        <taxon>Eukaryota</taxon>
        <taxon>Metazoa</taxon>
        <taxon>Chordata</taxon>
        <taxon>Craniata</taxon>
        <taxon>Vertebrata</taxon>
        <taxon>Euteleostomi</taxon>
        <taxon>Mammalia</taxon>
        <taxon>Eutheria</taxon>
        <taxon>Laurasiatheria</taxon>
        <taxon>Artiodactyla</taxon>
        <taxon>Suina</taxon>
        <taxon>Suidae</taxon>
        <taxon>Sus</taxon>
    </lineage>
</organism>
<evidence type="ECO:0000313" key="2">
    <source>
        <dbReference type="Proteomes" id="UP000314985"/>
    </source>
</evidence>
<dbReference type="Ensembl" id="ENSSSCT00055020411.1">
    <property type="protein sequence ID" value="ENSSSCP00055016127.1"/>
    <property type="gene ID" value="ENSSSCG00055010431.1"/>
</dbReference>
<dbReference type="SMR" id="A0A4X1VVJ7"/>
<protein>
    <submittedName>
        <fullName evidence="1">Uncharacterized protein</fullName>
    </submittedName>
</protein>
<dbReference type="Proteomes" id="UP000694723">
    <property type="component" value="Unplaced"/>
</dbReference>
<dbReference type="Ensembl" id="ENSSSCT00070053429.1">
    <property type="protein sequence ID" value="ENSSSCP00070045274.1"/>
    <property type="gene ID" value="ENSSSCG00070026653.1"/>
</dbReference>
<dbReference type="Proteomes" id="UP000314985">
    <property type="component" value="Chromosome 2"/>
</dbReference>
<evidence type="ECO:0000313" key="1">
    <source>
        <dbReference type="Ensembl" id="ENSSSCP00070045274.1"/>
    </source>
</evidence>
<dbReference type="Ensembl" id="ENSSSCT00050077937.1">
    <property type="protein sequence ID" value="ENSSSCP00050033521.1"/>
    <property type="gene ID" value="ENSSSCG00050057171.1"/>
</dbReference>
<reference evidence="1" key="2">
    <citation type="submission" date="2025-05" db="UniProtKB">
        <authorList>
            <consortium name="Ensembl"/>
        </authorList>
    </citation>
    <scope>IDENTIFICATION</scope>
</reference>
<proteinExistence type="predicted"/>
<dbReference type="Ensembl" id="ENSSSCT00015110257.1">
    <property type="protein sequence ID" value="ENSSSCP00015047068.1"/>
    <property type="gene ID" value="ENSSSCG00015080928.1"/>
</dbReference>
<sequence length="32" mass="3535">LLSRFLPFHYRMAGPNYIPTNSVGWGILGTVG</sequence>